<keyword evidence="3" id="KW-1003">Cell membrane</keyword>
<feature type="transmembrane region" description="Helical" evidence="7">
    <location>
        <begin position="188"/>
        <end position="214"/>
    </location>
</feature>
<dbReference type="Gene3D" id="1.10.3720.10">
    <property type="entry name" value="MetI-like"/>
    <property type="match status" value="1"/>
</dbReference>
<dbReference type="PROSITE" id="PS50928">
    <property type="entry name" value="ABC_TM1"/>
    <property type="match status" value="1"/>
</dbReference>
<dbReference type="InterPro" id="IPR050366">
    <property type="entry name" value="BP-dependent_transpt_permease"/>
</dbReference>
<keyword evidence="2 7" id="KW-0813">Transport</keyword>
<comment type="subcellular location">
    <subcellularLocation>
        <location evidence="1 7">Cell membrane</location>
        <topology evidence="1 7">Multi-pass membrane protein</topology>
    </subcellularLocation>
</comment>
<keyword evidence="4 7" id="KW-0812">Transmembrane</keyword>
<proteinExistence type="inferred from homology"/>
<dbReference type="Pfam" id="PF00528">
    <property type="entry name" value="BPD_transp_1"/>
    <property type="match status" value="1"/>
</dbReference>
<dbReference type="GO" id="GO:0005886">
    <property type="term" value="C:plasma membrane"/>
    <property type="evidence" value="ECO:0007669"/>
    <property type="project" value="UniProtKB-SubCell"/>
</dbReference>
<organism evidence="9 10">
    <name type="scientific">Candidatus Segetimicrobium genomatis</name>
    <dbReference type="NCBI Taxonomy" id="2569760"/>
    <lineage>
        <taxon>Bacteria</taxon>
        <taxon>Bacillati</taxon>
        <taxon>Candidatus Sysuimicrobiota</taxon>
        <taxon>Candidatus Sysuimicrobiia</taxon>
        <taxon>Candidatus Sysuimicrobiales</taxon>
        <taxon>Candidatus Segetimicrobiaceae</taxon>
        <taxon>Candidatus Segetimicrobium</taxon>
    </lineage>
</organism>
<sequence length="269" mass="27686">MLVVGGLILLVVALACAGAPALTSADPIKTRLGDRLTPPLGLGGTSTHLLGTDNLGRDIWARVLYGGRLSLILAAGSVILAAASGVLLGLMSGFAGGGVDDLIMRAADVQLAFPVLMLAIAIIAVVGTSPLAIVGVLALNGWVIYARTLRASVLSIRQLEYVEAARAQGATAPRIVVRHVLPNAMAPLLVLASAQFGTMVLLESGLSFLGLGVQPPQPSWGNMLAEGRDYLSNAWWLGTVPGAAIALIVLGANLLGDGVRKVLDPWRNV</sequence>
<dbReference type="AlphaFoldDB" id="A0A537JB49"/>
<evidence type="ECO:0000256" key="2">
    <source>
        <dbReference type="ARBA" id="ARBA00022448"/>
    </source>
</evidence>
<feature type="transmembrane region" description="Helical" evidence="7">
    <location>
        <begin position="102"/>
        <end position="125"/>
    </location>
</feature>
<dbReference type="Proteomes" id="UP000320048">
    <property type="component" value="Unassembled WGS sequence"/>
</dbReference>
<feature type="domain" description="ABC transmembrane type-1" evidence="8">
    <location>
        <begin position="67"/>
        <end position="256"/>
    </location>
</feature>
<comment type="caution">
    <text evidence="9">The sequence shown here is derived from an EMBL/GenBank/DDBJ whole genome shotgun (WGS) entry which is preliminary data.</text>
</comment>
<evidence type="ECO:0000259" key="8">
    <source>
        <dbReference type="PROSITE" id="PS50928"/>
    </source>
</evidence>
<dbReference type="EMBL" id="VBAO01000199">
    <property type="protein sequence ID" value="TMI80777.1"/>
    <property type="molecule type" value="Genomic_DNA"/>
</dbReference>
<evidence type="ECO:0000313" key="9">
    <source>
        <dbReference type="EMBL" id="TMI80777.1"/>
    </source>
</evidence>
<evidence type="ECO:0000256" key="1">
    <source>
        <dbReference type="ARBA" id="ARBA00004651"/>
    </source>
</evidence>
<dbReference type="PANTHER" id="PTHR43386">
    <property type="entry name" value="OLIGOPEPTIDE TRANSPORT SYSTEM PERMEASE PROTEIN APPC"/>
    <property type="match status" value="1"/>
</dbReference>
<dbReference type="CDD" id="cd06261">
    <property type="entry name" value="TM_PBP2"/>
    <property type="match status" value="1"/>
</dbReference>
<protein>
    <submittedName>
        <fullName evidence="9">ABC transporter permease</fullName>
    </submittedName>
</protein>
<evidence type="ECO:0000256" key="7">
    <source>
        <dbReference type="RuleBase" id="RU363032"/>
    </source>
</evidence>
<dbReference type="GO" id="GO:0055085">
    <property type="term" value="P:transmembrane transport"/>
    <property type="evidence" value="ECO:0007669"/>
    <property type="project" value="InterPro"/>
</dbReference>
<dbReference type="PANTHER" id="PTHR43386:SF1">
    <property type="entry name" value="D,D-DIPEPTIDE TRANSPORT SYSTEM PERMEASE PROTEIN DDPC-RELATED"/>
    <property type="match status" value="1"/>
</dbReference>
<reference evidence="9 10" key="1">
    <citation type="journal article" date="2019" name="Nat. Microbiol.">
        <title>Mediterranean grassland soil C-N compound turnover is dependent on rainfall and depth, and is mediated by genomically divergent microorganisms.</title>
        <authorList>
            <person name="Diamond S."/>
            <person name="Andeer P.F."/>
            <person name="Li Z."/>
            <person name="Crits-Christoph A."/>
            <person name="Burstein D."/>
            <person name="Anantharaman K."/>
            <person name="Lane K.R."/>
            <person name="Thomas B.C."/>
            <person name="Pan C."/>
            <person name="Northen T.R."/>
            <person name="Banfield J.F."/>
        </authorList>
    </citation>
    <scope>NUCLEOTIDE SEQUENCE [LARGE SCALE GENOMIC DNA]</scope>
    <source>
        <strain evidence="9">NP_7</strain>
    </source>
</reference>
<feature type="transmembrane region" description="Helical" evidence="7">
    <location>
        <begin position="69"/>
        <end position="90"/>
    </location>
</feature>
<evidence type="ECO:0000256" key="3">
    <source>
        <dbReference type="ARBA" id="ARBA00022475"/>
    </source>
</evidence>
<accession>A0A537JB49</accession>
<comment type="similarity">
    <text evidence="7">Belongs to the binding-protein-dependent transport system permease family.</text>
</comment>
<evidence type="ECO:0000313" key="10">
    <source>
        <dbReference type="Proteomes" id="UP000320048"/>
    </source>
</evidence>
<keyword evidence="5 7" id="KW-1133">Transmembrane helix</keyword>
<evidence type="ECO:0000256" key="5">
    <source>
        <dbReference type="ARBA" id="ARBA00022989"/>
    </source>
</evidence>
<dbReference type="InterPro" id="IPR000515">
    <property type="entry name" value="MetI-like"/>
</dbReference>
<evidence type="ECO:0000256" key="4">
    <source>
        <dbReference type="ARBA" id="ARBA00022692"/>
    </source>
</evidence>
<keyword evidence="6 7" id="KW-0472">Membrane</keyword>
<feature type="transmembrane region" description="Helical" evidence="7">
    <location>
        <begin position="234"/>
        <end position="255"/>
    </location>
</feature>
<gene>
    <name evidence="9" type="ORF">E6H04_08015</name>
</gene>
<evidence type="ECO:0000256" key="6">
    <source>
        <dbReference type="ARBA" id="ARBA00023136"/>
    </source>
</evidence>
<dbReference type="SUPFAM" id="SSF161098">
    <property type="entry name" value="MetI-like"/>
    <property type="match status" value="1"/>
</dbReference>
<dbReference type="InterPro" id="IPR035906">
    <property type="entry name" value="MetI-like_sf"/>
</dbReference>
<name>A0A537JB49_9BACT</name>